<dbReference type="GeneID" id="74302829"/>
<evidence type="ECO:0000313" key="2">
    <source>
        <dbReference type="Proteomes" id="UP000325690"/>
    </source>
</evidence>
<dbReference type="Pfam" id="PF01663">
    <property type="entry name" value="Phosphodiest"/>
    <property type="match status" value="1"/>
</dbReference>
<protein>
    <submittedName>
        <fullName evidence="1">Phosphodiesterase</fullName>
    </submittedName>
</protein>
<dbReference type="RefSeq" id="WP_003888417.1">
    <property type="nucleotide sequence ID" value="NZ_ANBO01000043.1"/>
</dbReference>
<keyword evidence="2" id="KW-1185">Reference proteome</keyword>
<dbReference type="EMBL" id="ANBP01000044">
    <property type="protein sequence ID" value="KAB7752474.1"/>
    <property type="molecule type" value="Genomic_DNA"/>
</dbReference>
<dbReference type="SUPFAM" id="SSF53649">
    <property type="entry name" value="Alkaline phosphatase-like"/>
    <property type="match status" value="1"/>
</dbReference>
<organism evidence="1 2">
    <name type="scientific">Mycolicibacterium phlei DSM 43239 = CCUG 21000</name>
    <dbReference type="NCBI Taxonomy" id="1226750"/>
    <lineage>
        <taxon>Bacteria</taxon>
        <taxon>Bacillati</taxon>
        <taxon>Actinomycetota</taxon>
        <taxon>Actinomycetes</taxon>
        <taxon>Mycobacteriales</taxon>
        <taxon>Mycobacteriaceae</taxon>
        <taxon>Mycolicibacterium</taxon>
    </lineage>
</organism>
<dbReference type="AlphaFoldDB" id="A0A5N5US84"/>
<dbReference type="Proteomes" id="UP000325690">
    <property type="component" value="Unassembled WGS sequence"/>
</dbReference>
<evidence type="ECO:0000313" key="1">
    <source>
        <dbReference type="EMBL" id="KAB7752474.1"/>
    </source>
</evidence>
<comment type="caution">
    <text evidence="1">The sequence shown here is derived from an EMBL/GenBank/DDBJ whole genome shotgun (WGS) entry which is preliminary data.</text>
</comment>
<sequence>MDLPTPNPDLPHLADVVPSVLAAMGVAGFEARIDLQREVAGACVLLIDGLGAELLDTHAADAPVLAGLRDRTLSVGFPSTTAAGLAAVGTGHRSGEHGFVGYTFRLPQAGVINALRWRPHPWGDDLRATVPPEQVQPLPTTFERAQSAGVAVSVISGAVFDGSGLTRALLRGGRYVGVHGLGDLAAAVVDAVADRGFCYGYHSDLDTLGHLYGPGSAPWRMQLRQVDRLVESIVAALPPGGLLAVVADHGMVAVSEEETVDIEARPALLEGVRAIGGEARARHLYIEDGAQDDVLAAWRAELGDRAWVLTREEAIAAGWFGERVSDSARPRIGDVIAAARGSAALVRRTTEPVESSLIGHHGSLTAAEQTVPLLLANG</sequence>
<reference evidence="1 2" key="1">
    <citation type="submission" date="2012-10" db="EMBL/GenBank/DDBJ databases">
        <title>The draft sequence of the Mycobacterium pheli genome.</title>
        <authorList>
            <person name="Pettersson B.M.F."/>
            <person name="Das S."/>
            <person name="Dasgupta S."/>
            <person name="Bhattacharya A."/>
            <person name="Kirsebom L.A."/>
        </authorList>
    </citation>
    <scope>NUCLEOTIDE SEQUENCE [LARGE SCALE GENOMIC DNA]</scope>
    <source>
        <strain evidence="1 2">CCUG 21000</strain>
    </source>
</reference>
<dbReference type="InterPro" id="IPR017850">
    <property type="entry name" value="Alkaline_phosphatase_core_sf"/>
</dbReference>
<dbReference type="InterPro" id="IPR002591">
    <property type="entry name" value="Phosphodiest/P_Trfase"/>
</dbReference>
<name>A0A5N5US84_MYCPH</name>
<accession>A0A5N5US84</accession>
<proteinExistence type="predicted"/>
<dbReference type="Gene3D" id="3.40.720.10">
    <property type="entry name" value="Alkaline Phosphatase, subunit A"/>
    <property type="match status" value="1"/>
</dbReference>
<gene>
    <name evidence="1" type="ORF">MPHL21000_21120</name>
</gene>